<dbReference type="PANTHER" id="PTHR18934">
    <property type="entry name" value="ATP-DEPENDENT RNA HELICASE"/>
    <property type="match status" value="1"/>
</dbReference>
<evidence type="ECO:0000256" key="2">
    <source>
        <dbReference type="ARBA" id="ARBA00022801"/>
    </source>
</evidence>
<dbReference type="CDD" id="cd17917">
    <property type="entry name" value="DEXHc_RHA-like"/>
    <property type="match status" value="1"/>
</dbReference>
<feature type="domain" description="Helicase ATP-binding" evidence="6">
    <location>
        <begin position="640"/>
        <end position="813"/>
    </location>
</feature>
<feature type="compositionally biased region" description="Acidic residues" evidence="5">
    <location>
        <begin position="587"/>
        <end position="596"/>
    </location>
</feature>
<proteinExistence type="predicted"/>
<feature type="compositionally biased region" description="Acidic residues" evidence="5">
    <location>
        <begin position="398"/>
        <end position="408"/>
    </location>
</feature>
<dbReference type="GO" id="GO:0003724">
    <property type="term" value="F:RNA helicase activity"/>
    <property type="evidence" value="ECO:0007669"/>
    <property type="project" value="UniProtKB-EC"/>
</dbReference>
<comment type="caution">
    <text evidence="7">The sequence shown here is derived from an EMBL/GenBank/DDBJ whole genome shotgun (WGS) entry which is preliminary data.</text>
</comment>
<feature type="region of interest" description="Disordered" evidence="5">
    <location>
        <begin position="360"/>
        <end position="428"/>
    </location>
</feature>
<dbReference type="EC" id="3.6.4.13" evidence="1"/>
<reference evidence="7 8" key="2">
    <citation type="submission" date="2016-08" db="EMBL/GenBank/DDBJ databases">
        <title>Pervasive Adenine N6-methylation of Active Genes in Fungi.</title>
        <authorList>
            <consortium name="DOE Joint Genome Institute"/>
            <person name="Mondo S.J."/>
            <person name="Dannebaum R.O."/>
            <person name="Kuo R.C."/>
            <person name="Labutti K."/>
            <person name="Haridas S."/>
            <person name="Kuo A."/>
            <person name="Salamov A."/>
            <person name="Ahrendt S.R."/>
            <person name="Lipzen A."/>
            <person name="Sullivan W."/>
            <person name="Andreopoulos W.B."/>
            <person name="Clum A."/>
            <person name="Lindquist E."/>
            <person name="Daum C."/>
            <person name="Ramamoorthy G.K."/>
            <person name="Gryganskyi A."/>
            <person name="Culley D."/>
            <person name="Magnuson J.K."/>
            <person name="James T.Y."/>
            <person name="O'Malley M.A."/>
            <person name="Stajich J.E."/>
            <person name="Spatafora J.W."/>
            <person name="Visel A."/>
            <person name="Grigoriev I.V."/>
        </authorList>
    </citation>
    <scope>NUCLEOTIDE SEQUENCE [LARGE SCALE GENOMIC DNA]</scope>
    <source>
        <strain evidence="7 8">S4</strain>
    </source>
</reference>
<evidence type="ECO:0000259" key="6">
    <source>
        <dbReference type="PROSITE" id="PS51192"/>
    </source>
</evidence>
<sequence>MAKKKSKKTKFPDRGFATTSIPKKVVVNEAEKAKEEERKKKEQLELEKKKEMERIQKEKELKEAELQRIEMEKKKKEQEIKSHDSIGEVKASNILKIMSMNCHEIEKIPGIRLNNIAEKKLLDFAMANRIENNKVPLKKLTEQDLYINYLVLMKLGFKDTHIQEAFLKAESFSIESLLEWLYLSLDAEDIPLNIRGEIKMLNDVNVNISLTANEKKTVKNNENNNKKVEKIQNKNIQSNKKIDNSAPKKIESKSVVSKAPVKNTIDLKLKNNILSNYMYYSDEEEDELINVNETFAKYQLQIDKQCKLIKKAKTNNNHGLAANLQNSNRALRKEMEKLKESSLFDISKVNAIIREISRAAREKRESKNNEKNEENEEGEEDQQNNEDKNDNENKNENENENENEDEDGMGIFGMFDAEENDTPSNSESSVIKMELLDVKYKSWSGKSPFKLAEDTLKKRTGNNAKLIFEITRKTPGYQGRIKVQCQDQSLNKKVIEDDYYYFETIEETKNYLGVKLLYIMNPNLNFNTLVPQPFRDFVGKWELKKDEGKMKVIEDRLEFIRVVMEARKLDETKATENKKQDENKSDQDEESEDNDDNNNSKRCNNKGNNKANLPSLNKNSSYKAMLRETLPIYKHREEILDLIEKNQVVLVAGETGSGKSTQIPQFIMEYMEENNQLDKCNVICTQPRRISAISIAQRVSIERGEKPNSIGKSGSAVGYQVRLNSKISRSTKLLFCTVGILLRRFENKESMADVSHIIVDEVHERSMDCDFLLVVLKQLIETNPHIKIILMSASVNALRFSQYFNNCPVINIEGRTYPVESFYLEDIIELTGYTIEEDSEYAKKNNVKFNDIGKVTVTGQGGSSRDVRLAWEESNIKHEHDYLLDEDQEHEYSQTTIKTLDYLDPKVIPYELIETIVEYIDEIEDDGAILIFLPGIMNITIMHDLLTAKKQFTEGCEKNCSFY</sequence>
<evidence type="ECO:0000256" key="3">
    <source>
        <dbReference type="ARBA" id="ARBA00047984"/>
    </source>
</evidence>
<feature type="region of interest" description="Disordered" evidence="5">
    <location>
        <begin position="572"/>
        <end position="619"/>
    </location>
</feature>
<reference evidence="7 8" key="1">
    <citation type="submission" date="2016-08" db="EMBL/GenBank/DDBJ databases">
        <title>A Parts List for Fungal Cellulosomes Revealed by Comparative Genomics.</title>
        <authorList>
            <consortium name="DOE Joint Genome Institute"/>
            <person name="Haitjema C.H."/>
            <person name="Gilmore S.P."/>
            <person name="Henske J.K."/>
            <person name="Solomon K.V."/>
            <person name="De Groot R."/>
            <person name="Kuo A."/>
            <person name="Mondo S.J."/>
            <person name="Salamov A.A."/>
            <person name="Labutti K."/>
            <person name="Zhao Z."/>
            <person name="Chiniquy J."/>
            <person name="Barry K."/>
            <person name="Brewer H.M."/>
            <person name="Purvine S.O."/>
            <person name="Wright A.T."/>
            <person name="Boxma B."/>
            <person name="Van Alen T."/>
            <person name="Hackstein J.H."/>
            <person name="Baker S.E."/>
            <person name="Grigoriev I.V."/>
            <person name="O'Malley M.A."/>
        </authorList>
    </citation>
    <scope>NUCLEOTIDE SEQUENCE [LARGE SCALE GENOMIC DNA]</scope>
    <source>
        <strain evidence="7 8">S4</strain>
    </source>
</reference>
<evidence type="ECO:0000313" key="7">
    <source>
        <dbReference type="EMBL" id="ORX79894.1"/>
    </source>
</evidence>
<dbReference type="Pfam" id="PF00270">
    <property type="entry name" value="DEAD"/>
    <property type="match status" value="1"/>
</dbReference>
<evidence type="ECO:0000256" key="5">
    <source>
        <dbReference type="SAM" id="MobiDB-lite"/>
    </source>
</evidence>
<dbReference type="EMBL" id="MCFG01000161">
    <property type="protein sequence ID" value="ORX79894.1"/>
    <property type="molecule type" value="Genomic_DNA"/>
</dbReference>
<feature type="compositionally biased region" description="Acidic residues" evidence="5">
    <location>
        <begin position="373"/>
        <end position="384"/>
    </location>
</feature>
<dbReference type="GO" id="GO:0005524">
    <property type="term" value="F:ATP binding"/>
    <property type="evidence" value="ECO:0007669"/>
    <property type="project" value="InterPro"/>
</dbReference>
<dbReference type="SMART" id="SM00487">
    <property type="entry name" value="DEXDc"/>
    <property type="match status" value="1"/>
</dbReference>
<dbReference type="InterPro" id="IPR014001">
    <property type="entry name" value="Helicase_ATP-bd"/>
</dbReference>
<dbReference type="SUPFAM" id="SSF52540">
    <property type="entry name" value="P-loop containing nucleoside triphosphate hydrolases"/>
    <property type="match status" value="1"/>
</dbReference>
<accession>A0A1Y1X3K2</accession>
<dbReference type="InterPro" id="IPR027417">
    <property type="entry name" value="P-loop_NTPase"/>
</dbReference>
<evidence type="ECO:0000256" key="4">
    <source>
        <dbReference type="SAM" id="Coils"/>
    </source>
</evidence>
<keyword evidence="2" id="KW-0378">Hydrolase</keyword>
<feature type="compositionally biased region" description="Low complexity" evidence="5">
    <location>
        <begin position="600"/>
        <end position="610"/>
    </location>
</feature>
<protein>
    <recommendedName>
        <fullName evidence="1">RNA helicase</fullName>
        <ecNumber evidence="1">3.6.4.13</ecNumber>
    </recommendedName>
</protein>
<dbReference type="Proteomes" id="UP000193944">
    <property type="component" value="Unassembled WGS sequence"/>
</dbReference>
<dbReference type="PROSITE" id="PS00690">
    <property type="entry name" value="DEAH_ATP_HELICASE"/>
    <property type="match status" value="1"/>
</dbReference>
<comment type="catalytic activity">
    <reaction evidence="3">
        <text>ATP + H2O = ADP + phosphate + H(+)</text>
        <dbReference type="Rhea" id="RHEA:13065"/>
        <dbReference type="ChEBI" id="CHEBI:15377"/>
        <dbReference type="ChEBI" id="CHEBI:15378"/>
        <dbReference type="ChEBI" id="CHEBI:30616"/>
        <dbReference type="ChEBI" id="CHEBI:43474"/>
        <dbReference type="ChEBI" id="CHEBI:456216"/>
        <dbReference type="EC" id="3.6.4.13"/>
    </reaction>
</comment>
<dbReference type="GO" id="GO:0003723">
    <property type="term" value="F:RNA binding"/>
    <property type="evidence" value="ECO:0007669"/>
    <property type="project" value="TreeGrafter"/>
</dbReference>
<dbReference type="OrthoDB" id="10253254at2759"/>
<keyword evidence="4" id="KW-0175">Coiled coil</keyword>
<feature type="compositionally biased region" description="Basic and acidic residues" evidence="5">
    <location>
        <begin position="385"/>
        <end position="397"/>
    </location>
</feature>
<feature type="coiled-coil region" evidence="4">
    <location>
        <begin position="23"/>
        <end position="86"/>
    </location>
</feature>
<organism evidence="7 8">
    <name type="scientific">Anaeromyces robustus</name>
    <dbReference type="NCBI Taxonomy" id="1754192"/>
    <lineage>
        <taxon>Eukaryota</taxon>
        <taxon>Fungi</taxon>
        <taxon>Fungi incertae sedis</taxon>
        <taxon>Chytridiomycota</taxon>
        <taxon>Chytridiomycota incertae sedis</taxon>
        <taxon>Neocallimastigomycetes</taxon>
        <taxon>Neocallimastigales</taxon>
        <taxon>Neocallimastigaceae</taxon>
        <taxon>Anaeromyces</taxon>
    </lineage>
</organism>
<dbReference type="GO" id="GO:0016787">
    <property type="term" value="F:hydrolase activity"/>
    <property type="evidence" value="ECO:0007669"/>
    <property type="project" value="UniProtKB-KW"/>
</dbReference>
<dbReference type="AlphaFoldDB" id="A0A1Y1X3K2"/>
<dbReference type="PANTHER" id="PTHR18934:SF145">
    <property type="entry name" value="ATP-DEPENDENT RNA HELICASE DHX57-RELATED"/>
    <property type="match status" value="1"/>
</dbReference>
<dbReference type="STRING" id="1754192.A0A1Y1X3K2"/>
<dbReference type="InterPro" id="IPR011545">
    <property type="entry name" value="DEAD/DEAH_box_helicase_dom"/>
</dbReference>
<dbReference type="Gene3D" id="3.40.50.300">
    <property type="entry name" value="P-loop containing nucleotide triphosphate hydrolases"/>
    <property type="match status" value="1"/>
</dbReference>
<dbReference type="PROSITE" id="PS51192">
    <property type="entry name" value="HELICASE_ATP_BIND_1"/>
    <property type="match status" value="1"/>
</dbReference>
<gene>
    <name evidence="7" type="ORF">BCR32DRAFT_29287</name>
</gene>
<dbReference type="FunFam" id="3.40.50.300:FF:000500">
    <property type="entry name" value="ATP-dependent RNA helicase DHX29"/>
    <property type="match status" value="1"/>
</dbReference>
<evidence type="ECO:0000256" key="1">
    <source>
        <dbReference type="ARBA" id="ARBA00012552"/>
    </source>
</evidence>
<feature type="compositionally biased region" description="Basic and acidic residues" evidence="5">
    <location>
        <begin position="360"/>
        <end position="372"/>
    </location>
</feature>
<name>A0A1Y1X3K2_9FUNG</name>
<keyword evidence="8" id="KW-1185">Reference proteome</keyword>
<evidence type="ECO:0000313" key="8">
    <source>
        <dbReference type="Proteomes" id="UP000193944"/>
    </source>
</evidence>
<dbReference type="InterPro" id="IPR002464">
    <property type="entry name" value="DNA/RNA_helicase_DEAH_CS"/>
</dbReference>
<feature type="compositionally biased region" description="Basic and acidic residues" evidence="5">
    <location>
        <begin position="572"/>
        <end position="586"/>
    </location>
</feature>